<gene>
    <name evidence="1" type="ORF">HMPREF9088_2312</name>
</gene>
<protein>
    <submittedName>
        <fullName evidence="1">Uncharacterized protein</fullName>
    </submittedName>
</protein>
<sequence length="40" mass="4739">MREEKSKGKPKLKENDTAIRLFILEFRGKITSINFILFLL</sequence>
<dbReference type="Proteomes" id="UP000010296">
    <property type="component" value="Unassembled WGS sequence"/>
</dbReference>
<dbReference type="AlphaFoldDB" id="E6LIX2"/>
<evidence type="ECO:0000313" key="2">
    <source>
        <dbReference type="Proteomes" id="UP000010296"/>
    </source>
</evidence>
<evidence type="ECO:0000313" key="1">
    <source>
        <dbReference type="EMBL" id="EFU72853.1"/>
    </source>
</evidence>
<accession>E6LIX2</accession>
<proteinExistence type="predicted"/>
<reference evidence="1 2" key="1">
    <citation type="submission" date="2010-12" db="EMBL/GenBank/DDBJ databases">
        <authorList>
            <person name="Muzny D."/>
            <person name="Qin X."/>
            <person name="Deng J."/>
            <person name="Jiang H."/>
            <person name="Liu Y."/>
            <person name="Qu J."/>
            <person name="Song X.-Z."/>
            <person name="Zhang L."/>
            <person name="Thornton R."/>
            <person name="Coyle M."/>
            <person name="Francisco L."/>
            <person name="Jackson L."/>
            <person name="Javaid M."/>
            <person name="Korchina V."/>
            <person name="Kovar C."/>
            <person name="Mata R."/>
            <person name="Mathew T."/>
            <person name="Ngo R."/>
            <person name="Nguyen L."/>
            <person name="Nguyen N."/>
            <person name="Okwuonu G."/>
            <person name="Ongeri F."/>
            <person name="Pham C."/>
            <person name="Simmons D."/>
            <person name="Wilczek-Boney K."/>
            <person name="Hale W."/>
            <person name="Jakkamsetti A."/>
            <person name="Pham P."/>
            <person name="Ruth R."/>
            <person name="San Lucas F."/>
            <person name="Warren J."/>
            <person name="Zhang J."/>
            <person name="Zhao Z."/>
            <person name="Zhou C."/>
            <person name="Zhu D."/>
            <person name="Lee S."/>
            <person name="Bess C."/>
            <person name="Blankenburg K."/>
            <person name="Forbes L."/>
            <person name="Fu Q."/>
            <person name="Gubbala S."/>
            <person name="Hirani K."/>
            <person name="Jayaseelan J.C."/>
            <person name="Lara F."/>
            <person name="Munidasa M."/>
            <person name="Palculict T."/>
            <person name="Patil S."/>
            <person name="Pu L.-L."/>
            <person name="Saada N."/>
            <person name="Tang L."/>
            <person name="Weissenberger G."/>
            <person name="Zhu Y."/>
            <person name="Hemphill L."/>
            <person name="Shang Y."/>
            <person name="Youmans B."/>
            <person name="Ayvaz T."/>
            <person name="Ross M."/>
            <person name="Santibanez J."/>
            <person name="Aqrawi P."/>
            <person name="Gross S."/>
            <person name="Joshi V."/>
            <person name="Fowler G."/>
            <person name="Nazareth L."/>
            <person name="Reid J."/>
            <person name="Worley K."/>
            <person name="Petrosino J."/>
            <person name="Highlander S."/>
            <person name="Gibbs R."/>
        </authorList>
    </citation>
    <scope>NUCLEOTIDE SEQUENCE [LARGE SCALE GENOMIC DNA]</scope>
    <source>
        <strain evidence="2">DSM 15952 / CCUG 50447 / LMG 22039 / TP 1.5</strain>
    </source>
</reference>
<organism evidence="1 2">
    <name type="scientific">Enterococcus italicus (strain DSM 15952 / CCUG 50447 / LMG 22039 / TP 1.5)</name>
    <dbReference type="NCBI Taxonomy" id="888064"/>
    <lineage>
        <taxon>Bacteria</taxon>
        <taxon>Bacillati</taxon>
        <taxon>Bacillota</taxon>
        <taxon>Bacilli</taxon>
        <taxon>Lactobacillales</taxon>
        <taxon>Enterococcaceae</taxon>
        <taxon>Enterococcus</taxon>
    </lineage>
</organism>
<comment type="caution">
    <text evidence="1">The sequence shown here is derived from an EMBL/GenBank/DDBJ whole genome shotgun (WGS) entry which is preliminary data.</text>
</comment>
<dbReference type="EMBL" id="AEPV01000100">
    <property type="protein sequence ID" value="EFU72853.1"/>
    <property type="molecule type" value="Genomic_DNA"/>
</dbReference>
<keyword evidence="2" id="KW-1185">Reference proteome</keyword>
<name>E6LIX2_ENTI1</name>
<dbReference type="HOGENOM" id="CLU_3289315_0_0_9"/>